<dbReference type="OrthoDB" id="60033at2759"/>
<dbReference type="InterPro" id="IPR045279">
    <property type="entry name" value="ARR-like"/>
</dbReference>
<name>A0A1S3ZZP4_TOBAC</name>
<dbReference type="GO" id="GO:0000976">
    <property type="term" value="F:transcription cis-regulatory region binding"/>
    <property type="evidence" value="ECO:0007669"/>
    <property type="project" value="UniProtKB-ARBA"/>
</dbReference>
<gene>
    <name evidence="12" type="primary">LOC107792236</name>
</gene>
<reference evidence="11" key="1">
    <citation type="journal article" date="2014" name="Nat. Commun.">
        <title>The tobacco genome sequence and its comparison with those of tomato and potato.</title>
        <authorList>
            <person name="Sierro N."/>
            <person name="Battey J.N."/>
            <person name="Ouadi S."/>
            <person name="Bakaher N."/>
            <person name="Bovet L."/>
            <person name="Willig A."/>
            <person name="Goepfert S."/>
            <person name="Peitsch M.C."/>
            <person name="Ivanov N.V."/>
        </authorList>
    </citation>
    <scope>NUCLEOTIDE SEQUENCE [LARGE SCALE GENOMIC DNA]</scope>
</reference>
<dbReference type="AlphaFoldDB" id="A0A1S3ZZP4"/>
<dbReference type="RefSeq" id="XP_016469917.1">
    <property type="nucleotide sequence ID" value="XM_016614431.1"/>
</dbReference>
<dbReference type="Pfam" id="PF00249">
    <property type="entry name" value="Myb_DNA-binding"/>
    <property type="match status" value="1"/>
</dbReference>
<dbReference type="Pfam" id="PF00072">
    <property type="entry name" value="Response_reg"/>
    <property type="match status" value="1"/>
</dbReference>
<dbReference type="SUPFAM" id="SSF46689">
    <property type="entry name" value="Homeodomain-like"/>
    <property type="match status" value="1"/>
</dbReference>
<protein>
    <submittedName>
        <fullName evidence="12">Two-component response regulator ORR26</fullName>
    </submittedName>
</protein>
<dbReference type="GO" id="GO:0010597">
    <property type="term" value="P:green leaf volatile biosynthetic process"/>
    <property type="evidence" value="ECO:0007669"/>
    <property type="project" value="UniProtKB-ARBA"/>
</dbReference>
<proteinExistence type="predicted"/>
<dbReference type="RefSeq" id="XP_016469917.1">
    <property type="nucleotide sequence ID" value="XM_016614431.2"/>
</dbReference>
<dbReference type="InterPro" id="IPR017930">
    <property type="entry name" value="Myb_dom"/>
</dbReference>
<evidence type="ECO:0000259" key="9">
    <source>
        <dbReference type="PROSITE" id="PS50110"/>
    </source>
</evidence>
<keyword evidence="6" id="KW-0804">Transcription</keyword>
<feature type="modified residue" description="4-aspartylphosphate" evidence="8">
    <location>
        <position position="76"/>
    </location>
</feature>
<dbReference type="PROSITE" id="PS51294">
    <property type="entry name" value="HTH_MYB"/>
    <property type="match status" value="1"/>
</dbReference>
<dbReference type="GeneID" id="107792236"/>
<evidence type="ECO:0000313" key="12">
    <source>
        <dbReference type="RefSeq" id="XP_016469917.1"/>
    </source>
</evidence>
<evidence type="ECO:0000256" key="5">
    <source>
        <dbReference type="ARBA" id="ARBA00023159"/>
    </source>
</evidence>
<comment type="subcellular location">
    <subcellularLocation>
        <location evidence="1">Nucleus</location>
    </subcellularLocation>
</comment>
<organism evidence="11 12">
    <name type="scientific">Nicotiana tabacum</name>
    <name type="common">Common tobacco</name>
    <dbReference type="NCBI Taxonomy" id="4097"/>
    <lineage>
        <taxon>Eukaryota</taxon>
        <taxon>Viridiplantae</taxon>
        <taxon>Streptophyta</taxon>
        <taxon>Embryophyta</taxon>
        <taxon>Tracheophyta</taxon>
        <taxon>Spermatophyta</taxon>
        <taxon>Magnoliopsida</taxon>
        <taxon>eudicotyledons</taxon>
        <taxon>Gunneridae</taxon>
        <taxon>Pentapetalae</taxon>
        <taxon>asterids</taxon>
        <taxon>lamiids</taxon>
        <taxon>Solanales</taxon>
        <taxon>Solanaceae</taxon>
        <taxon>Nicotianoideae</taxon>
        <taxon>Nicotianeae</taxon>
        <taxon>Nicotiana</taxon>
    </lineage>
</organism>
<keyword evidence="11" id="KW-1185">Reference proteome</keyword>
<keyword evidence="3" id="KW-0902">Two-component regulatory system</keyword>
<evidence type="ECO:0000256" key="2">
    <source>
        <dbReference type="ARBA" id="ARBA00022553"/>
    </source>
</evidence>
<dbReference type="SMR" id="A0A1S3ZZP4"/>
<evidence type="ECO:0000256" key="1">
    <source>
        <dbReference type="ARBA" id="ARBA00004123"/>
    </source>
</evidence>
<dbReference type="PANTHER" id="PTHR43874:SF137">
    <property type="entry name" value="TWO-COMPONENT RESPONSE REGULATOR ARR11"/>
    <property type="match status" value="1"/>
</dbReference>
<feature type="domain" description="Response regulatory" evidence="9">
    <location>
        <begin position="24"/>
        <end position="140"/>
    </location>
</feature>
<dbReference type="FunFam" id="1.10.10.60:FF:000007">
    <property type="entry name" value="Two-component response regulator"/>
    <property type="match status" value="1"/>
</dbReference>
<evidence type="ECO:0000313" key="11">
    <source>
        <dbReference type="Proteomes" id="UP000790787"/>
    </source>
</evidence>
<dbReference type="STRING" id="4097.A0A1S3ZZP4"/>
<dbReference type="PROSITE" id="PS50110">
    <property type="entry name" value="RESPONSE_REGULATORY"/>
    <property type="match status" value="1"/>
</dbReference>
<dbReference type="PANTHER" id="PTHR43874">
    <property type="entry name" value="TWO-COMPONENT RESPONSE REGULATOR"/>
    <property type="match status" value="1"/>
</dbReference>
<evidence type="ECO:0000256" key="6">
    <source>
        <dbReference type="ARBA" id="ARBA00023163"/>
    </source>
</evidence>
<dbReference type="InterPro" id="IPR006447">
    <property type="entry name" value="Myb_dom_plants"/>
</dbReference>
<dbReference type="KEGG" id="nta:107792236"/>
<keyword evidence="4" id="KW-0805">Transcription regulation</keyword>
<keyword evidence="2 8" id="KW-0597">Phosphoprotein</keyword>
<dbReference type="InterPro" id="IPR001005">
    <property type="entry name" value="SANT/Myb"/>
</dbReference>
<dbReference type="PaxDb" id="4097-A0A1S3ZZP4"/>
<accession>A0A1S3ZZP4</accession>
<evidence type="ECO:0000259" key="10">
    <source>
        <dbReference type="PROSITE" id="PS51294"/>
    </source>
</evidence>
<evidence type="ECO:0000256" key="7">
    <source>
        <dbReference type="ARBA" id="ARBA00023242"/>
    </source>
</evidence>
<dbReference type="InterPro" id="IPR001789">
    <property type="entry name" value="Sig_transdc_resp-reg_receiver"/>
</dbReference>
<dbReference type="InterPro" id="IPR011006">
    <property type="entry name" value="CheY-like_superfamily"/>
</dbReference>
<keyword evidence="5" id="KW-0010">Activator</keyword>
<dbReference type="InterPro" id="IPR009057">
    <property type="entry name" value="Homeodomain-like_sf"/>
</dbReference>
<dbReference type="SUPFAM" id="SSF52172">
    <property type="entry name" value="CheY-like"/>
    <property type="match status" value="1"/>
</dbReference>
<feature type="domain" description="HTH myb-type" evidence="10">
    <location>
        <begin position="187"/>
        <end position="246"/>
    </location>
</feature>
<dbReference type="GO" id="GO:0003700">
    <property type="term" value="F:DNA-binding transcription factor activity"/>
    <property type="evidence" value="ECO:0007669"/>
    <property type="project" value="UniProtKB-UniRule"/>
</dbReference>
<dbReference type="SMART" id="SM00448">
    <property type="entry name" value="REC"/>
    <property type="match status" value="1"/>
</dbReference>
<evidence type="ECO:0000256" key="3">
    <source>
        <dbReference type="ARBA" id="ARBA00023012"/>
    </source>
</evidence>
<dbReference type="Proteomes" id="UP000790787">
    <property type="component" value="Chromosome 15"/>
</dbReference>
<keyword evidence="7" id="KW-0539">Nucleus</keyword>
<evidence type="ECO:0000256" key="4">
    <source>
        <dbReference type="ARBA" id="ARBA00023015"/>
    </source>
</evidence>
<dbReference type="CDD" id="cd17584">
    <property type="entry name" value="REC_typeB_ARR-like"/>
    <property type="match status" value="1"/>
</dbReference>
<dbReference type="GO" id="GO:0009736">
    <property type="term" value="P:cytokinin-activated signaling pathway"/>
    <property type="evidence" value="ECO:0007669"/>
    <property type="project" value="UniProtKB-KW"/>
</dbReference>
<sequence>MMENSKSSAGFSSPRSDNFPAGLRVLVVDDDPTWLKILEKMLKKCSYEVTTCGLAQEALNLLRERKDHGFEIVISDVNMPDMDGFKLLEHVGLEMDLPVIMMSVDGETSRVMKGVQHGACDYLLKPIRMKELRNIWQHVLRKRMHEARDIGNHEMDLFDQLWMFNGTDSGNKRKDFDDKEISVHSSSMKKPRVVWTVDLHQKFVKAVNQIGFHKAGPKKILDLMAVPWLTRENVASHLQKYRLYLTRLQKGGMKHPNVSSKENSLQNPVDVCADVTNDKCSKAIAQNCKSNIYESKVKGVVSIPVAEPGSVVGDNFDSHTAGSKTSLSGLINTDVKSVDVPTPYCFTGEAPQPQYKQDFKPRFPSENQPLPGIPHQIQVDCTQPTCSLNLVPSHEMREWDRLSGKENKLSSFFKSTSGVGKLSALEAIQPVSHQINFHSLEQIPSTWSMTSQNVDQNLVNGLQSSTGNVTLGSGSVVASLAEDMCDTSIQGECFPAYNGLRNIQQFHYNEPQPISGVSTCLYDTLRFDYEYPNDSLEGIVLDQGLFIV</sequence>
<dbReference type="Gene3D" id="1.10.10.60">
    <property type="entry name" value="Homeodomain-like"/>
    <property type="match status" value="1"/>
</dbReference>
<dbReference type="Gene3D" id="3.40.50.2300">
    <property type="match status" value="1"/>
</dbReference>
<evidence type="ECO:0000256" key="8">
    <source>
        <dbReference type="PROSITE-ProRule" id="PRU00169"/>
    </source>
</evidence>
<dbReference type="GO" id="GO:0005634">
    <property type="term" value="C:nucleus"/>
    <property type="evidence" value="ECO:0007669"/>
    <property type="project" value="UniProtKB-SubCell"/>
</dbReference>
<dbReference type="NCBIfam" id="TIGR01557">
    <property type="entry name" value="myb_SHAQKYF"/>
    <property type="match status" value="1"/>
</dbReference>
<reference evidence="12" key="2">
    <citation type="submission" date="2025-08" db="UniProtKB">
        <authorList>
            <consortium name="RefSeq"/>
        </authorList>
    </citation>
    <scope>IDENTIFICATION</scope>
    <source>
        <tissue evidence="12">Leaf</tissue>
    </source>
</reference>
<dbReference type="GO" id="GO:0000160">
    <property type="term" value="P:phosphorelay signal transduction system"/>
    <property type="evidence" value="ECO:0007669"/>
    <property type="project" value="UniProtKB-KW"/>
</dbReference>